<proteinExistence type="predicted"/>
<feature type="transmembrane region" description="Helical" evidence="1">
    <location>
        <begin position="179"/>
        <end position="200"/>
    </location>
</feature>
<accession>A0ABT9ED19</accession>
<dbReference type="RefSeq" id="WP_305108721.1">
    <property type="nucleotide sequence ID" value="NZ_JAUTWS010000131.1"/>
</dbReference>
<evidence type="ECO:0000313" key="3">
    <source>
        <dbReference type="Proteomes" id="UP001243009"/>
    </source>
</evidence>
<dbReference type="EMBL" id="JAUTWS010000131">
    <property type="protein sequence ID" value="MDO9713873.1"/>
    <property type="molecule type" value="Genomic_DNA"/>
</dbReference>
<feature type="transmembrane region" description="Helical" evidence="1">
    <location>
        <begin position="9"/>
        <end position="27"/>
    </location>
</feature>
<evidence type="ECO:0000313" key="2">
    <source>
        <dbReference type="EMBL" id="MDO9713873.1"/>
    </source>
</evidence>
<feature type="transmembrane region" description="Helical" evidence="1">
    <location>
        <begin position="47"/>
        <end position="64"/>
    </location>
</feature>
<organism evidence="2 3">
    <name type="scientific">Paracraurococcus lichenis</name>
    <dbReference type="NCBI Taxonomy" id="3064888"/>
    <lineage>
        <taxon>Bacteria</taxon>
        <taxon>Pseudomonadati</taxon>
        <taxon>Pseudomonadota</taxon>
        <taxon>Alphaproteobacteria</taxon>
        <taxon>Acetobacterales</taxon>
        <taxon>Roseomonadaceae</taxon>
        <taxon>Paracraurococcus</taxon>
    </lineage>
</organism>
<dbReference type="Proteomes" id="UP001243009">
    <property type="component" value="Unassembled WGS sequence"/>
</dbReference>
<keyword evidence="1" id="KW-1133">Transmembrane helix</keyword>
<keyword evidence="1" id="KW-0812">Transmembrane</keyword>
<keyword evidence="3" id="KW-1185">Reference proteome</keyword>
<reference evidence="2 3" key="1">
    <citation type="submission" date="2023-08" db="EMBL/GenBank/DDBJ databases">
        <title>The draft genome sequence of Paracraurococcus sp. LOR1-02.</title>
        <authorList>
            <person name="Kingkaew E."/>
            <person name="Tanasupawat S."/>
        </authorList>
    </citation>
    <scope>NUCLEOTIDE SEQUENCE [LARGE SCALE GENOMIC DNA]</scope>
    <source>
        <strain evidence="2 3">LOR1-02</strain>
    </source>
</reference>
<name>A0ABT9ED19_9PROT</name>
<keyword evidence="1" id="KW-0472">Membrane</keyword>
<comment type="caution">
    <text evidence="2">The sequence shown here is derived from an EMBL/GenBank/DDBJ whole genome shotgun (WGS) entry which is preliminary data.</text>
</comment>
<evidence type="ECO:0000256" key="1">
    <source>
        <dbReference type="SAM" id="Phobius"/>
    </source>
</evidence>
<sequence length="215" mass="23989">MTISSTEQVLFVWSVVGIYELLVTAYAVRRAWTDGPDRAVAWRKWKVTGAFLGAVGLTAGMFTFEKTSLELSQGVASFMAEEFLNLKLEATVARAVACSGDQTSEAARNECFDFSNLDRQTAIPNLHSDRPFREIKNWQNNPRLNELIARNNANANRWNQSARLANEKPLLSLDSRVKIGFLALFLIASAIACSIGESVYQWRQEVLRAGQKAAR</sequence>
<gene>
    <name evidence="2" type="ORF">Q7A36_36535</name>
</gene>
<protein>
    <submittedName>
        <fullName evidence="2">Uncharacterized protein</fullName>
    </submittedName>
</protein>